<evidence type="ECO:0000313" key="1">
    <source>
        <dbReference type="EMBL" id="KIU06000.1"/>
    </source>
</evidence>
<protein>
    <submittedName>
        <fullName evidence="1">Uncharacterized protein</fullName>
    </submittedName>
</protein>
<reference evidence="2" key="2">
    <citation type="submission" date="2021-03" db="EMBL/GenBank/DDBJ databases">
        <title>Isolation of Bacillus subtilis from fermented food sample.</title>
        <authorList>
            <person name="Lakshmanan V."/>
            <person name="Athira K."/>
            <person name="Rajagopal K."/>
        </authorList>
    </citation>
    <scope>NUCLEOTIDE SEQUENCE</scope>
    <source>
        <strain evidence="2">S1</strain>
    </source>
</reference>
<name>A0A0D1KC76_BACIU</name>
<accession>A0A0D1KC76</accession>
<gene>
    <name evidence="2" type="ORF">J5227_13330</name>
    <name evidence="3" type="ORF">P5633_05435</name>
    <name evidence="1" type="ORF">SC09_contig4orf00972</name>
</gene>
<dbReference type="EMBL" id="CP120576">
    <property type="protein sequence ID" value="WEY85619.1"/>
    <property type="molecule type" value="Genomic_DNA"/>
</dbReference>
<dbReference type="Proteomes" id="UP001214898">
    <property type="component" value="Chromosome"/>
</dbReference>
<reference evidence="1 4" key="1">
    <citation type="submission" date="2014-12" db="EMBL/GenBank/DDBJ databases">
        <title>Comparative genome analysis of Bacillus coagulans HM-08, Clostridium butyricum HM-68, Bacillus subtilis HM-66 and Bacillus licheniformis BL-09.</title>
        <authorList>
            <person name="Zhang H."/>
        </authorList>
    </citation>
    <scope>NUCLEOTIDE SEQUENCE [LARGE SCALE GENOMIC DNA]</scope>
    <source>
        <strain evidence="1 4">HM-66</strain>
    </source>
</reference>
<evidence type="ECO:0000313" key="4">
    <source>
        <dbReference type="Proteomes" id="UP000032247"/>
    </source>
</evidence>
<dbReference type="PATRIC" id="fig|1423.173.peg.4543"/>
<dbReference type="RefSeq" id="WP_003227702.1">
    <property type="nucleotide sequence ID" value="NZ_AP024621.1"/>
</dbReference>
<proteinExistence type="predicted"/>
<evidence type="ECO:0000313" key="2">
    <source>
        <dbReference type="EMBL" id="MBO3795275.1"/>
    </source>
</evidence>
<sequence>MITQAVYAFWAEMAKNERHFKRFWTDRESSTKGSMSYIFLHFRILA</sequence>
<dbReference type="Proteomes" id="UP000665181">
    <property type="component" value="Unassembled WGS sequence"/>
</dbReference>
<dbReference type="Proteomes" id="UP000032247">
    <property type="component" value="Unassembled WGS sequence"/>
</dbReference>
<dbReference type="EMBL" id="JAGFPW010000011">
    <property type="protein sequence ID" value="MBO3795275.1"/>
    <property type="molecule type" value="Genomic_DNA"/>
</dbReference>
<dbReference type="AlphaFoldDB" id="A0A0D1KC76"/>
<organism evidence="1 4">
    <name type="scientific">Bacillus subtilis</name>
    <dbReference type="NCBI Taxonomy" id="1423"/>
    <lineage>
        <taxon>Bacteria</taxon>
        <taxon>Bacillati</taxon>
        <taxon>Bacillota</taxon>
        <taxon>Bacilli</taxon>
        <taxon>Bacillales</taxon>
        <taxon>Bacillaceae</taxon>
        <taxon>Bacillus</taxon>
    </lineage>
</organism>
<dbReference type="SMR" id="A0A0D1KC76"/>
<reference evidence="3" key="3">
    <citation type="submission" date="2023-03" db="EMBL/GenBank/DDBJ databases">
        <title>Complete genome sequences of 52 Bacillus and Priestia strains isolated from West-African fermentations and 26 reference strains from the DSMZ collection.</title>
        <authorList>
            <person name="Wiedenbein E.S."/>
            <person name="Canoy T.S."/>
            <person name="Hui Y."/>
            <person name="Parkouda C."/>
            <person name="Dawende C."/>
            <person name="Ametefe E."/>
            <person name="Jespersen L."/>
            <person name="Nielsen D.S."/>
        </authorList>
    </citation>
    <scope>NUCLEOTIDE SEQUENCE</scope>
    <source>
        <strain evidence="3">PRO56</strain>
    </source>
</reference>
<evidence type="ECO:0000313" key="3">
    <source>
        <dbReference type="EMBL" id="WEY85619.1"/>
    </source>
</evidence>
<dbReference type="EMBL" id="JXBC01000013">
    <property type="protein sequence ID" value="KIU06000.1"/>
    <property type="molecule type" value="Genomic_DNA"/>
</dbReference>